<dbReference type="RefSeq" id="WP_025865679.1">
    <property type="nucleotide sequence ID" value="NZ_BLAX01000001.1"/>
</dbReference>
<dbReference type="PANTHER" id="PTHR43479">
    <property type="entry name" value="ACREF/ENVCD OPERON REPRESSOR-RELATED"/>
    <property type="match status" value="1"/>
</dbReference>
<dbReference type="Gene3D" id="1.10.357.10">
    <property type="entry name" value="Tetracycline Repressor, domain 2"/>
    <property type="match status" value="1"/>
</dbReference>
<dbReference type="Proteomes" id="UP000391834">
    <property type="component" value="Unassembled WGS sequence"/>
</dbReference>
<evidence type="ECO:0000256" key="1">
    <source>
        <dbReference type="ARBA" id="ARBA00023125"/>
    </source>
</evidence>
<feature type="DNA-binding region" description="H-T-H motif" evidence="2">
    <location>
        <begin position="34"/>
        <end position="53"/>
    </location>
</feature>
<dbReference type="EMBL" id="BLAX01000001">
    <property type="protein sequence ID" value="GET33184.1"/>
    <property type="molecule type" value="Genomic_DNA"/>
</dbReference>
<keyword evidence="1 2" id="KW-0238">DNA-binding</keyword>
<accession>A0A5M4AZG5</accession>
<reference evidence="4 5" key="1">
    <citation type="submission" date="2019-10" db="EMBL/GenBank/DDBJ databases">
        <title>Prolixibacter strains distinguished by the presence of nitrate reductase genes were adept at nitrate-dependent anaerobic corrosion of metallic iron and carbon steel.</title>
        <authorList>
            <person name="Iino T."/>
            <person name="Shono N."/>
            <person name="Ito K."/>
            <person name="Nakamura R."/>
            <person name="Sueoka K."/>
            <person name="Harayama S."/>
            <person name="Ohkuma M."/>
        </authorList>
    </citation>
    <scope>NUCLEOTIDE SEQUENCE [LARGE SCALE GENOMIC DNA]</scope>
    <source>
        <strain evidence="4 5">JCM 13498</strain>
    </source>
</reference>
<evidence type="ECO:0000313" key="5">
    <source>
        <dbReference type="Proteomes" id="UP000391834"/>
    </source>
</evidence>
<comment type="caution">
    <text evidence="4">The sequence shown here is derived from an EMBL/GenBank/DDBJ whole genome shotgun (WGS) entry which is preliminary data.</text>
</comment>
<dbReference type="SUPFAM" id="SSF48498">
    <property type="entry name" value="Tetracyclin repressor-like, C-terminal domain"/>
    <property type="match status" value="1"/>
</dbReference>
<dbReference type="InterPro" id="IPR050624">
    <property type="entry name" value="HTH-type_Tx_Regulator"/>
</dbReference>
<organism evidence="4 5">
    <name type="scientific">Prolixibacter bellariivorans</name>
    <dbReference type="NCBI Taxonomy" id="314319"/>
    <lineage>
        <taxon>Bacteria</taxon>
        <taxon>Pseudomonadati</taxon>
        <taxon>Bacteroidota</taxon>
        <taxon>Bacteroidia</taxon>
        <taxon>Marinilabiliales</taxon>
        <taxon>Prolixibacteraceae</taxon>
        <taxon>Prolixibacter</taxon>
    </lineage>
</organism>
<dbReference type="GO" id="GO:0003677">
    <property type="term" value="F:DNA binding"/>
    <property type="evidence" value="ECO:0007669"/>
    <property type="project" value="UniProtKB-UniRule"/>
</dbReference>
<dbReference type="Pfam" id="PF00440">
    <property type="entry name" value="TetR_N"/>
    <property type="match status" value="1"/>
</dbReference>
<evidence type="ECO:0000313" key="4">
    <source>
        <dbReference type="EMBL" id="GET33184.1"/>
    </source>
</evidence>
<dbReference type="InterPro" id="IPR036271">
    <property type="entry name" value="Tet_transcr_reg_TetR-rel_C_sf"/>
</dbReference>
<name>A0A5M4AZG5_9BACT</name>
<dbReference type="InterPro" id="IPR009057">
    <property type="entry name" value="Homeodomain-like_sf"/>
</dbReference>
<dbReference type="PANTHER" id="PTHR43479:SF11">
    <property type="entry name" value="ACREF_ENVCD OPERON REPRESSOR-RELATED"/>
    <property type="match status" value="1"/>
</dbReference>
<evidence type="ECO:0000259" key="3">
    <source>
        <dbReference type="PROSITE" id="PS50977"/>
    </source>
</evidence>
<keyword evidence="5" id="KW-1185">Reference proteome</keyword>
<dbReference type="PROSITE" id="PS50977">
    <property type="entry name" value="HTH_TETR_2"/>
    <property type="match status" value="1"/>
</dbReference>
<evidence type="ECO:0000256" key="2">
    <source>
        <dbReference type="PROSITE-ProRule" id="PRU00335"/>
    </source>
</evidence>
<dbReference type="InterPro" id="IPR001647">
    <property type="entry name" value="HTH_TetR"/>
</dbReference>
<dbReference type="SUPFAM" id="SSF46689">
    <property type="entry name" value="Homeodomain-like"/>
    <property type="match status" value="1"/>
</dbReference>
<gene>
    <name evidence="4" type="ORF">PbJCM13498_20470</name>
</gene>
<protein>
    <recommendedName>
        <fullName evidence="3">HTH tetR-type domain-containing protein</fullName>
    </recommendedName>
</protein>
<proteinExistence type="predicted"/>
<dbReference type="AlphaFoldDB" id="A0A5M4AZG5"/>
<feature type="domain" description="HTH tetR-type" evidence="3">
    <location>
        <begin position="11"/>
        <end position="71"/>
    </location>
</feature>
<sequence>MPKKTFYNLDEKKRELITNAFLREFAVKPFDEASITVVVKQLGIAKGSVYQYFDDKLDLFMYLVGECSSVKMKYVGSIERKNYPDFWNYFRDLFRYGFQFDSDNPLQSHFLFNLTQNLNSPSVKNLYNTMMEQTVAGFSKMVEYEVAQGLFRDDVPLDVMGFMLYKVGLSIQEHLEFSGVINPKDSIRNNQSVYQGKEDILMQTVDNYIKLAKPAFEKT</sequence>